<feature type="compositionally biased region" description="Polar residues" evidence="5">
    <location>
        <begin position="169"/>
        <end position="178"/>
    </location>
</feature>
<feature type="region of interest" description="Disordered" evidence="5">
    <location>
        <begin position="1141"/>
        <end position="1206"/>
    </location>
</feature>
<feature type="compositionally biased region" description="Polar residues" evidence="5">
    <location>
        <begin position="1170"/>
        <end position="1183"/>
    </location>
</feature>
<keyword evidence="3" id="KW-0732">Signal</keyword>
<name>A0ABD5REZ6_9EURY</name>
<proteinExistence type="predicted"/>
<dbReference type="InterPro" id="IPR028974">
    <property type="entry name" value="TSP_type-3_rpt"/>
</dbReference>
<dbReference type="EMBL" id="JBHSKX010000002">
    <property type="protein sequence ID" value="MFC5368595.1"/>
    <property type="molecule type" value="Genomic_DNA"/>
</dbReference>
<comment type="subcellular location">
    <subcellularLocation>
        <location evidence="1">Secreted</location>
    </subcellularLocation>
</comment>
<feature type="region of interest" description="Disordered" evidence="5">
    <location>
        <begin position="38"/>
        <end position="57"/>
    </location>
</feature>
<evidence type="ECO:0000256" key="1">
    <source>
        <dbReference type="ARBA" id="ARBA00004613"/>
    </source>
</evidence>
<evidence type="ECO:0000313" key="7">
    <source>
        <dbReference type="Proteomes" id="UP001596201"/>
    </source>
</evidence>
<keyword evidence="4" id="KW-0106">Calcium</keyword>
<feature type="compositionally biased region" description="Basic and acidic residues" evidence="5">
    <location>
        <begin position="411"/>
        <end position="424"/>
    </location>
</feature>
<keyword evidence="7" id="KW-1185">Reference proteome</keyword>
<feature type="compositionally biased region" description="Low complexity" evidence="5">
    <location>
        <begin position="1296"/>
        <end position="1313"/>
    </location>
</feature>
<organism evidence="6 7">
    <name type="scientific">Salinirubrum litoreum</name>
    <dbReference type="NCBI Taxonomy" id="1126234"/>
    <lineage>
        <taxon>Archaea</taxon>
        <taxon>Methanobacteriati</taxon>
        <taxon>Methanobacteriota</taxon>
        <taxon>Stenosarchaea group</taxon>
        <taxon>Halobacteria</taxon>
        <taxon>Halobacteriales</taxon>
        <taxon>Haloferacaceae</taxon>
        <taxon>Salinirubrum</taxon>
    </lineage>
</organism>
<comment type="caution">
    <text evidence="6">The sequence shown here is derived from an EMBL/GenBank/DDBJ whole genome shotgun (WGS) entry which is preliminary data.</text>
</comment>
<evidence type="ECO:0000256" key="2">
    <source>
        <dbReference type="ARBA" id="ARBA00022525"/>
    </source>
</evidence>
<dbReference type="InterPro" id="IPR053180">
    <property type="entry name" value="Ca-binding_acidic-repeat"/>
</dbReference>
<feature type="compositionally biased region" description="Acidic residues" evidence="5">
    <location>
        <begin position="1148"/>
        <end position="1159"/>
    </location>
</feature>
<sequence length="1550" mass="165833">MQSSLRQLTALTFAVLLVGASVGPVAFSGPALAGNDAGNTGTSVGNQETFDPPTRDGPSAVELKYDATVELATVTAEQNATTDPEESPRVTSICAGLWRVSNPNGQPVSFSWDIYGTAEGGSGVVPAIGEAYFESSEDVTVRLFVGGQQVDVKASNPDDCSESERALLNDSSSESETSLDPDRAQSLADRLNGTFSSFTGPNRLTNASAVATEREIVETTNTSARGVAESVTRAEGVLAKTAVSDVRRTRAVLRNRSLDSTYDAGAVDASLTKAEIALQAGDAAFRAGEFDQAVGSYETAWSHARDALNRMDAGVGPRVTLSTPADPRLDANETRQLAVEGEIFAVEQSAVNVTASIDGEAVPVRIEPVQKPGVDRRFAVVFNRSGTDAPETVTLTVSSANRSVTKQVRFDGDRLPDRTERRLGTDPLDPDSDSVNTTVDEADDGVPDDQTDLDGDELSTYGEFRLGTDPLVTDTDGDGLDDGTEARSMTDPLVADTDGDGVLDGAEDEDGDGLNASQEAANGTLPGLADSDADGLSDPVELQGATDPVVADTDADGLSDGAERDLPTDPTDPDTDGDGTLDGNETFTTSADNDSLGTSVSVTGAGAVAESVEIERATRAGFESGGVATATASPVVDITADAEFETATLSFSYDDTALPGRSEANLTVYRYNESLGTFEPLDSTVDPTSNTVTAETGHFSVYTVMDQWLWEEAISYDQELIEASDRTVRVEQPRFNRSVVPLATTQTVSEFYDYENLQSDSLTDLERSDTSITFLYEGPERLSFVTIHDKASDGTDGKVSFEFTGLPENGEWVVQDGSGDFDSKTETIPNWSWAPNKNDGGAFGPLGENFSVTVTPRFNEDAYRDTDKTGEISEWQLLSSNASDPDRYTLDMDEPLVIRSTNTSNDPDGDGIPTTIELTGIPVGNGQQIVTDPNSADTDGDGLLDSEEILYNESAQVHPRTGDVFYEMVADPTDPDTDGDGLRDDTEVEGWTLNVSETSGKPDSWDPDGEPIAVSSDARVPDSDGDGLSDAVEKNRTHTDPTQQVTYAVTERHQERIVETAENRWESTVFKSGVQNSLQALGLLGPEESPAKLEEMELTDRTDDFDFVTAEQSTRSGIYENVSFTALDGTTRTDTWVANAEEARAETDPWDPDTDDDGLTDGQELKWVTTAEQPVGSIQQIERSSLGDRGTLGTSPTSPDSDGDGYWDGWIGVYGVERTENVVLYREHLRDDDDGDGLTVADGDDDGGIKAGEIVQEQTGVHDVTERSATGTALPALSGSYHSNTHIGELHWKTYDPSQPGDPSDPDITPSPSLDVEVDYYESINEAELDWFETVERSYALYGIDVEFSIDDELTRSELRCRSSTCLDEDDLPPTSLQDARAIESRFHDNTSKLYLFVSPDGDDNPGPIPDYAPDVEGVASTQGSDVAGLGFGTMVFLNDHNASITGNFEGPRRIHLAKTTTHEVGHILGAGRGDDESQFVILPAEVYSGSGADSTPEEVGYSGVGSDRWSVMSAGWNDPVDSPPMDGRYVVFSIEELSTIEVNNIATVE</sequence>
<dbReference type="PANTHER" id="PTHR37467">
    <property type="entry name" value="EXPORTED CALCIUM-BINDING GLYCOPROTEIN-RELATED"/>
    <property type="match status" value="1"/>
</dbReference>
<feature type="region of interest" description="Disordered" evidence="5">
    <location>
        <begin position="993"/>
        <end position="1041"/>
    </location>
</feature>
<dbReference type="InterPro" id="IPR059100">
    <property type="entry name" value="TSP3_bac"/>
</dbReference>
<protein>
    <submittedName>
        <fullName evidence="6">Uncharacterized protein</fullName>
    </submittedName>
</protein>
<feature type="region of interest" description="Disordered" evidence="5">
    <location>
        <begin position="411"/>
        <end position="599"/>
    </location>
</feature>
<feature type="region of interest" description="Disordered" evidence="5">
    <location>
        <begin position="152"/>
        <end position="182"/>
    </location>
</feature>
<feature type="region of interest" description="Disordered" evidence="5">
    <location>
        <begin position="1294"/>
        <end position="1313"/>
    </location>
</feature>
<dbReference type="Proteomes" id="UP001596201">
    <property type="component" value="Unassembled WGS sequence"/>
</dbReference>
<dbReference type="Pfam" id="PF18884">
    <property type="entry name" value="TSP3_bac"/>
    <property type="match status" value="7"/>
</dbReference>
<reference evidence="6 7" key="1">
    <citation type="journal article" date="2019" name="Int. J. Syst. Evol. Microbiol.">
        <title>The Global Catalogue of Microorganisms (GCM) 10K type strain sequencing project: providing services to taxonomists for standard genome sequencing and annotation.</title>
        <authorList>
            <consortium name="The Broad Institute Genomics Platform"/>
            <consortium name="The Broad Institute Genome Sequencing Center for Infectious Disease"/>
            <person name="Wu L."/>
            <person name="Ma J."/>
        </authorList>
    </citation>
    <scope>NUCLEOTIDE SEQUENCE [LARGE SCALE GENOMIC DNA]</scope>
    <source>
        <strain evidence="6 7">CGMCC 1.12237</strain>
    </source>
</reference>
<dbReference type="PANTHER" id="PTHR37467:SF1">
    <property type="entry name" value="EXPORTED CALCIUM-BINDING GLYCOPROTEIN"/>
    <property type="match status" value="1"/>
</dbReference>
<evidence type="ECO:0000256" key="4">
    <source>
        <dbReference type="ARBA" id="ARBA00022837"/>
    </source>
</evidence>
<keyword evidence="2" id="KW-0964">Secreted</keyword>
<feature type="compositionally biased region" description="Polar residues" evidence="5">
    <location>
        <begin position="585"/>
        <end position="599"/>
    </location>
</feature>
<dbReference type="RefSeq" id="WP_227230867.1">
    <property type="nucleotide sequence ID" value="NZ_JAJCVJ010000002.1"/>
</dbReference>
<dbReference type="Gene3D" id="4.10.1080.10">
    <property type="entry name" value="TSP type-3 repeat"/>
    <property type="match status" value="2"/>
</dbReference>
<evidence type="ECO:0000256" key="3">
    <source>
        <dbReference type="ARBA" id="ARBA00022729"/>
    </source>
</evidence>
<feature type="compositionally biased region" description="Acidic residues" evidence="5">
    <location>
        <begin position="497"/>
        <end position="512"/>
    </location>
</feature>
<feature type="compositionally biased region" description="Acidic residues" evidence="5">
    <location>
        <begin position="440"/>
        <end position="457"/>
    </location>
</feature>
<gene>
    <name evidence="6" type="ORF">ACFPJ5_16850</name>
</gene>
<accession>A0ABD5REZ6</accession>
<feature type="compositionally biased region" description="Polar residues" evidence="5">
    <location>
        <begin position="38"/>
        <end position="49"/>
    </location>
</feature>
<evidence type="ECO:0000256" key="5">
    <source>
        <dbReference type="SAM" id="MobiDB-lite"/>
    </source>
</evidence>
<evidence type="ECO:0000313" key="6">
    <source>
        <dbReference type="EMBL" id="MFC5368595.1"/>
    </source>
</evidence>